<dbReference type="GO" id="GO:0016020">
    <property type="term" value="C:membrane"/>
    <property type="evidence" value="ECO:0007669"/>
    <property type="project" value="TreeGrafter"/>
</dbReference>
<dbReference type="Pfam" id="PF00005">
    <property type="entry name" value="ABC_tran"/>
    <property type="match status" value="1"/>
</dbReference>
<evidence type="ECO:0000259" key="5">
    <source>
        <dbReference type="Pfam" id="PF00005"/>
    </source>
</evidence>
<dbReference type="GO" id="GO:0016887">
    <property type="term" value="F:ATP hydrolysis activity"/>
    <property type="evidence" value="ECO:0007669"/>
    <property type="project" value="InterPro"/>
</dbReference>
<dbReference type="OrthoDB" id="6376927at2759"/>
<protein>
    <submittedName>
        <fullName evidence="6">Multidrug resistance-associated protein 9</fullName>
    </submittedName>
</protein>
<dbReference type="AlphaFoldDB" id="A0A8J4YCU9"/>
<dbReference type="Proteomes" id="UP000770661">
    <property type="component" value="Unassembled WGS sequence"/>
</dbReference>
<evidence type="ECO:0000256" key="2">
    <source>
        <dbReference type="ARBA" id="ARBA00022737"/>
    </source>
</evidence>
<dbReference type="PANTHER" id="PTHR24223">
    <property type="entry name" value="ATP-BINDING CASSETTE SUB-FAMILY C"/>
    <property type="match status" value="1"/>
</dbReference>
<dbReference type="InterPro" id="IPR027417">
    <property type="entry name" value="P-loop_NTPase"/>
</dbReference>
<comment type="caution">
    <text evidence="6">The sequence shown here is derived from an EMBL/GenBank/DDBJ whole genome shotgun (WGS) entry which is preliminary data.</text>
</comment>
<keyword evidence="3" id="KW-0547">Nucleotide-binding</keyword>
<organism evidence="6 7">
    <name type="scientific">Chionoecetes opilio</name>
    <name type="common">Atlantic snow crab</name>
    <name type="synonym">Cancer opilio</name>
    <dbReference type="NCBI Taxonomy" id="41210"/>
    <lineage>
        <taxon>Eukaryota</taxon>
        <taxon>Metazoa</taxon>
        <taxon>Ecdysozoa</taxon>
        <taxon>Arthropoda</taxon>
        <taxon>Crustacea</taxon>
        <taxon>Multicrustacea</taxon>
        <taxon>Malacostraca</taxon>
        <taxon>Eumalacostraca</taxon>
        <taxon>Eucarida</taxon>
        <taxon>Decapoda</taxon>
        <taxon>Pleocyemata</taxon>
        <taxon>Brachyura</taxon>
        <taxon>Eubrachyura</taxon>
        <taxon>Majoidea</taxon>
        <taxon>Majidae</taxon>
        <taxon>Chionoecetes</taxon>
    </lineage>
</organism>
<comment type="subcellular location">
    <subcellularLocation>
        <location evidence="1">Endomembrane system</location>
        <topology evidence="1">Multi-pass membrane protein</topology>
    </subcellularLocation>
</comment>
<evidence type="ECO:0000313" key="7">
    <source>
        <dbReference type="Proteomes" id="UP000770661"/>
    </source>
</evidence>
<evidence type="ECO:0000256" key="3">
    <source>
        <dbReference type="ARBA" id="ARBA00022741"/>
    </source>
</evidence>
<reference evidence="6" key="1">
    <citation type="submission" date="2020-07" db="EMBL/GenBank/DDBJ databases">
        <title>The High-quality genome of the commercially important snow crab, Chionoecetes opilio.</title>
        <authorList>
            <person name="Jeong J.-H."/>
            <person name="Ryu S."/>
        </authorList>
    </citation>
    <scope>NUCLEOTIDE SEQUENCE</scope>
    <source>
        <strain evidence="6">MADBK_172401_WGS</strain>
        <tissue evidence="6">Digestive gland</tissue>
    </source>
</reference>
<evidence type="ECO:0000256" key="1">
    <source>
        <dbReference type="ARBA" id="ARBA00004127"/>
    </source>
</evidence>
<evidence type="ECO:0000256" key="4">
    <source>
        <dbReference type="ARBA" id="ARBA00022840"/>
    </source>
</evidence>
<name>A0A8J4YCU9_CHIOP</name>
<dbReference type="GO" id="GO:0012505">
    <property type="term" value="C:endomembrane system"/>
    <property type="evidence" value="ECO:0007669"/>
    <property type="project" value="UniProtKB-SubCell"/>
</dbReference>
<dbReference type="InterPro" id="IPR003439">
    <property type="entry name" value="ABC_transporter-like_ATP-bd"/>
</dbReference>
<accession>A0A8J4YCU9</accession>
<proteinExistence type="predicted"/>
<dbReference type="PANTHER" id="PTHR24223:SF443">
    <property type="entry name" value="MULTIDRUG-RESISTANCE LIKE PROTEIN 1, ISOFORM I"/>
    <property type="match status" value="1"/>
</dbReference>
<keyword evidence="2" id="KW-0677">Repeat</keyword>
<sequence>MRTQNGSLQVNGRLALVTQQAWIYNATFRENIVVGQQVEQERYRNVMRVCSLEADVELLASGETTEIGERGTNLSGGQKQRINLGRAVYSNRDIYLLDDPLSAVDAKVARHIFNHCVKGHLAGKTVILVTHAPHVWILFDYIQ</sequence>
<keyword evidence="7" id="KW-1185">Reference proteome</keyword>
<dbReference type="Gene3D" id="3.40.50.300">
    <property type="entry name" value="P-loop containing nucleotide triphosphate hydrolases"/>
    <property type="match status" value="1"/>
</dbReference>
<gene>
    <name evidence="6" type="primary">ABCC12</name>
    <name evidence="6" type="ORF">GWK47_039730</name>
</gene>
<dbReference type="GO" id="GO:0042626">
    <property type="term" value="F:ATPase-coupled transmembrane transporter activity"/>
    <property type="evidence" value="ECO:0007669"/>
    <property type="project" value="TreeGrafter"/>
</dbReference>
<evidence type="ECO:0000313" key="6">
    <source>
        <dbReference type="EMBL" id="KAG0724867.1"/>
    </source>
</evidence>
<feature type="domain" description="ABC transporter" evidence="5">
    <location>
        <begin position="9"/>
        <end position="101"/>
    </location>
</feature>
<dbReference type="SUPFAM" id="SSF52540">
    <property type="entry name" value="P-loop containing nucleoside triphosphate hydrolases"/>
    <property type="match status" value="1"/>
</dbReference>
<dbReference type="GO" id="GO:0005524">
    <property type="term" value="F:ATP binding"/>
    <property type="evidence" value="ECO:0007669"/>
    <property type="project" value="UniProtKB-KW"/>
</dbReference>
<keyword evidence="4" id="KW-0067">ATP-binding</keyword>
<dbReference type="InterPro" id="IPR050173">
    <property type="entry name" value="ABC_transporter_C-like"/>
</dbReference>
<dbReference type="EMBL" id="JACEEZ010006313">
    <property type="protein sequence ID" value="KAG0724867.1"/>
    <property type="molecule type" value="Genomic_DNA"/>
</dbReference>